<dbReference type="RefSeq" id="WP_265648877.1">
    <property type="nucleotide sequence ID" value="NZ_CP108133.1"/>
</dbReference>
<evidence type="ECO:0000313" key="2">
    <source>
        <dbReference type="Proteomes" id="UP001432166"/>
    </source>
</evidence>
<protein>
    <submittedName>
        <fullName evidence="1">Uncharacterized protein</fullName>
    </submittedName>
</protein>
<dbReference type="EMBL" id="CP108133">
    <property type="protein sequence ID" value="WTP47965.1"/>
    <property type="molecule type" value="Genomic_DNA"/>
</dbReference>
<reference evidence="1" key="1">
    <citation type="submission" date="2022-10" db="EMBL/GenBank/DDBJ databases">
        <title>The complete genomes of actinobacterial strains from the NBC collection.</title>
        <authorList>
            <person name="Joergensen T.S."/>
            <person name="Alvarez Arevalo M."/>
            <person name="Sterndorff E.B."/>
            <person name="Faurdal D."/>
            <person name="Vuksanovic O."/>
            <person name="Mourched A.-S."/>
            <person name="Charusanti P."/>
            <person name="Shaw S."/>
            <person name="Blin K."/>
            <person name="Weber T."/>
        </authorList>
    </citation>
    <scope>NUCLEOTIDE SEQUENCE</scope>
    <source>
        <strain evidence="1">NBC_00189</strain>
    </source>
</reference>
<accession>A0ABZ1J978</accession>
<organism evidence="1 2">
    <name type="scientific">Streptomyces tauricus</name>
    <dbReference type="NCBI Taxonomy" id="68274"/>
    <lineage>
        <taxon>Bacteria</taxon>
        <taxon>Bacillati</taxon>
        <taxon>Actinomycetota</taxon>
        <taxon>Actinomycetes</taxon>
        <taxon>Kitasatosporales</taxon>
        <taxon>Streptomycetaceae</taxon>
        <taxon>Streptomyces</taxon>
        <taxon>Streptomyces aurantiacus group</taxon>
    </lineage>
</organism>
<keyword evidence="2" id="KW-1185">Reference proteome</keyword>
<gene>
    <name evidence="1" type="ORF">OG288_06335</name>
</gene>
<name>A0ABZ1J978_9ACTN</name>
<dbReference type="Proteomes" id="UP001432166">
    <property type="component" value="Chromosome"/>
</dbReference>
<proteinExistence type="predicted"/>
<sequence length="48" mass="5446">MSTNLFIDCHLLYAVILIAPATVSADDSLGLRRLWGKLPPVRRSRRPR</sequence>
<evidence type="ECO:0000313" key="1">
    <source>
        <dbReference type="EMBL" id="WTP47965.1"/>
    </source>
</evidence>